<protein>
    <recommendedName>
        <fullName evidence="5">Zinc ribbon domain-containing protein</fullName>
    </recommendedName>
</protein>
<feature type="compositionally biased region" description="Low complexity" evidence="1">
    <location>
        <begin position="133"/>
        <end position="153"/>
    </location>
</feature>
<keyword evidence="2" id="KW-1133">Transmembrane helix</keyword>
<dbReference type="NCBIfam" id="NF047619">
    <property type="entry name" value="NADase_discoid"/>
    <property type="match status" value="1"/>
</dbReference>
<feature type="region of interest" description="Disordered" evidence="1">
    <location>
        <begin position="1"/>
        <end position="231"/>
    </location>
</feature>
<name>A0ABP6JXQ3_9ACTN</name>
<feature type="transmembrane region" description="Helical" evidence="2">
    <location>
        <begin position="305"/>
        <end position="326"/>
    </location>
</feature>
<keyword evidence="2" id="KW-0472">Membrane</keyword>
<gene>
    <name evidence="3" type="ORF">GCM10010478_62870</name>
</gene>
<comment type="caution">
    <text evidence="3">The sequence shown here is derived from an EMBL/GenBank/DDBJ whole genome shotgun (WGS) entry which is preliminary data.</text>
</comment>
<sequence length="482" mass="49578">MRACPACGASNGSADDFCGNCGAYLGWSEPAAPTPNTPAPTPPEPTAPPGPAEPPEPPAPAPASPPADEPESAAPPRPSSFRARLTGRGEPRRPSTTEPADTGSGADTAPAAGPGPDEPTISPPQSGPTDARTGSAAPAQGSATSGTAADSSAEPTGGSPGETTDVDEPRRTGDAPPTTPATPAAPSTPTTPPVPPAPPARPAPPAPNIPRPRTATASESSDPDAIVPVRPAKPVAARPVVRPVAVPDEGVGVPCPACGTPNRPERRFCRRCAAELKPMAKAAPLPWWRTVWPFRRRVRASSGGVTRFLVILLVVLALCAGGFLLMPAGRALIEDTRDKLGKATSVTPMSTEASASVPGHPAKNTTDGLSNRYWGAPATGASVTYTFRKPFRLVDVIITNGASKEPQKYALQARALQMELEVTAQDGTTHKKELTLSDKPGDQTIATGYSDVQKVRLVLRSAVGLAPGRHLALAEVEFFQRS</sequence>
<dbReference type="Gene3D" id="2.60.120.260">
    <property type="entry name" value="Galactose-binding domain-like"/>
    <property type="match status" value="1"/>
</dbReference>
<dbReference type="InterPro" id="IPR057561">
    <property type="entry name" value="NADase_transloc"/>
</dbReference>
<keyword evidence="2" id="KW-0812">Transmembrane</keyword>
<evidence type="ECO:0000256" key="2">
    <source>
        <dbReference type="SAM" id="Phobius"/>
    </source>
</evidence>
<evidence type="ECO:0008006" key="5">
    <source>
        <dbReference type="Google" id="ProtNLM"/>
    </source>
</evidence>
<dbReference type="EMBL" id="BAAAVA010000131">
    <property type="protein sequence ID" value="GAA2954055.1"/>
    <property type="molecule type" value="Genomic_DNA"/>
</dbReference>
<keyword evidence="4" id="KW-1185">Reference proteome</keyword>
<feature type="compositionally biased region" description="Low complexity" evidence="1">
    <location>
        <begin position="100"/>
        <end position="120"/>
    </location>
</feature>
<dbReference type="Proteomes" id="UP001501423">
    <property type="component" value="Unassembled WGS sequence"/>
</dbReference>
<feature type="region of interest" description="Disordered" evidence="1">
    <location>
        <begin position="346"/>
        <end position="368"/>
    </location>
</feature>
<evidence type="ECO:0000313" key="3">
    <source>
        <dbReference type="EMBL" id="GAA2954055.1"/>
    </source>
</evidence>
<feature type="compositionally biased region" description="Pro residues" evidence="1">
    <location>
        <begin position="189"/>
        <end position="210"/>
    </location>
</feature>
<accession>A0ABP6JXQ3</accession>
<feature type="compositionally biased region" description="Pro residues" evidence="1">
    <location>
        <begin position="32"/>
        <end position="78"/>
    </location>
</feature>
<proteinExistence type="predicted"/>
<reference evidence="4" key="1">
    <citation type="journal article" date="2019" name="Int. J. Syst. Evol. Microbiol.">
        <title>The Global Catalogue of Microorganisms (GCM) 10K type strain sequencing project: providing services to taxonomists for standard genome sequencing and annotation.</title>
        <authorList>
            <consortium name="The Broad Institute Genomics Platform"/>
            <consortium name="The Broad Institute Genome Sequencing Center for Infectious Disease"/>
            <person name="Wu L."/>
            <person name="Ma J."/>
        </authorList>
    </citation>
    <scope>NUCLEOTIDE SEQUENCE [LARGE SCALE GENOMIC DNA]</scope>
    <source>
        <strain evidence="4">JCM 9650</strain>
    </source>
</reference>
<evidence type="ECO:0000313" key="4">
    <source>
        <dbReference type="Proteomes" id="UP001501423"/>
    </source>
</evidence>
<organism evidence="3 4">
    <name type="scientific">Streptomyces erythrogriseus</name>
    <dbReference type="NCBI Taxonomy" id="284027"/>
    <lineage>
        <taxon>Bacteria</taxon>
        <taxon>Bacillati</taxon>
        <taxon>Actinomycetota</taxon>
        <taxon>Actinomycetes</taxon>
        <taxon>Kitasatosporales</taxon>
        <taxon>Streptomycetaceae</taxon>
        <taxon>Streptomyces</taxon>
        <taxon>Streptomyces griseoincarnatus group</taxon>
    </lineage>
</organism>
<evidence type="ECO:0000256" key="1">
    <source>
        <dbReference type="SAM" id="MobiDB-lite"/>
    </source>
</evidence>